<sequence>MGLPIQQDLFGAAQSLTTANFDFTSARRQALDAHTWIEVVPGWMSGSHALLDRLVTSVAWEQRDRRMFEQVFREPRLTGEYRDVRDAPESVLLDACQALSEHYAIRYDGLWMNFYRDGQDSTSWHRDTISRHRSETIVPVLTLGATRRFLIKPRAGGKSFVFRPASGDLIVMGGRAQTDWVHSVPKEPDVAERRISINFQSSAQVSGKPLGVR</sequence>
<dbReference type="Pfam" id="PF13532">
    <property type="entry name" value="2OG-FeII_Oxy_2"/>
    <property type="match status" value="1"/>
</dbReference>
<protein>
    <submittedName>
        <fullName evidence="2">DNA-N1-methyladenine dioxygenase</fullName>
    </submittedName>
</protein>
<evidence type="ECO:0000313" key="2">
    <source>
        <dbReference type="EMBL" id="SDR51555.1"/>
    </source>
</evidence>
<dbReference type="Gene3D" id="2.60.120.590">
    <property type="entry name" value="Alpha-ketoglutarate-dependent dioxygenase AlkB-like"/>
    <property type="match status" value="1"/>
</dbReference>
<dbReference type="InterPro" id="IPR027450">
    <property type="entry name" value="AlkB-like"/>
</dbReference>
<keyword evidence="2" id="KW-0560">Oxidoreductase</keyword>
<evidence type="ECO:0000259" key="1">
    <source>
        <dbReference type="PROSITE" id="PS51471"/>
    </source>
</evidence>
<keyword evidence="3" id="KW-1185">Reference proteome</keyword>
<dbReference type="PANTHER" id="PTHR31212">
    <property type="entry name" value="ALPHA-KETOGLUTARATE-DEPENDENT DIOXYGENASE ALKB HOMOLOG 3"/>
    <property type="match status" value="1"/>
</dbReference>
<dbReference type="InterPro" id="IPR005123">
    <property type="entry name" value="Oxoglu/Fe-dep_dioxygenase_dom"/>
</dbReference>
<dbReference type="GO" id="GO:0051213">
    <property type="term" value="F:dioxygenase activity"/>
    <property type="evidence" value="ECO:0007669"/>
    <property type="project" value="UniProtKB-KW"/>
</dbReference>
<accession>A0A1H1JPF2</accession>
<reference evidence="3" key="1">
    <citation type="submission" date="2016-10" db="EMBL/GenBank/DDBJ databases">
        <authorList>
            <person name="Varghese N."/>
            <person name="Submissions S."/>
        </authorList>
    </citation>
    <scope>NUCLEOTIDE SEQUENCE [LARGE SCALE GENOMIC DNA]</scope>
    <source>
        <strain evidence="3">GAS106B</strain>
    </source>
</reference>
<organism evidence="2 3">
    <name type="scientific">Paraburkholderia fungorum</name>
    <dbReference type="NCBI Taxonomy" id="134537"/>
    <lineage>
        <taxon>Bacteria</taxon>
        <taxon>Pseudomonadati</taxon>
        <taxon>Pseudomonadota</taxon>
        <taxon>Betaproteobacteria</taxon>
        <taxon>Burkholderiales</taxon>
        <taxon>Burkholderiaceae</taxon>
        <taxon>Paraburkholderia</taxon>
    </lineage>
</organism>
<proteinExistence type="predicted"/>
<dbReference type="GO" id="GO:0006307">
    <property type="term" value="P:DNA alkylation repair"/>
    <property type="evidence" value="ECO:0007669"/>
    <property type="project" value="InterPro"/>
</dbReference>
<dbReference type="PANTHER" id="PTHR31212:SF4">
    <property type="entry name" value="ALPHA-KETOGLUTARATE-DEPENDENT DIOXYGENASE ALKB HOMOLOG 3"/>
    <property type="match status" value="1"/>
</dbReference>
<dbReference type="PROSITE" id="PS51471">
    <property type="entry name" value="FE2OG_OXY"/>
    <property type="match status" value="1"/>
</dbReference>
<evidence type="ECO:0000313" key="3">
    <source>
        <dbReference type="Proteomes" id="UP000183487"/>
    </source>
</evidence>
<dbReference type="InterPro" id="IPR037151">
    <property type="entry name" value="AlkB-like_sf"/>
</dbReference>
<dbReference type="Proteomes" id="UP000183487">
    <property type="component" value="Unassembled WGS sequence"/>
</dbReference>
<dbReference type="SUPFAM" id="SSF51197">
    <property type="entry name" value="Clavaminate synthase-like"/>
    <property type="match status" value="1"/>
</dbReference>
<feature type="domain" description="Fe2OG dioxygenase" evidence="1">
    <location>
        <begin position="106"/>
        <end position="203"/>
    </location>
</feature>
<dbReference type="EMBL" id="FNKP01000003">
    <property type="protein sequence ID" value="SDR51555.1"/>
    <property type="molecule type" value="Genomic_DNA"/>
</dbReference>
<gene>
    <name evidence="2" type="ORF">SAMN05443245_6960</name>
</gene>
<dbReference type="InterPro" id="IPR032854">
    <property type="entry name" value="ALKBH3"/>
</dbReference>
<name>A0A1H1JPF2_9BURK</name>
<dbReference type="AlphaFoldDB" id="A0A1H1JPF2"/>
<keyword evidence="2" id="KW-0223">Dioxygenase</keyword>